<dbReference type="PRINTS" id="PR00947">
    <property type="entry name" value="CUTICLE"/>
</dbReference>
<feature type="compositionally biased region" description="Polar residues" evidence="4">
    <location>
        <begin position="153"/>
        <end position="172"/>
    </location>
</feature>
<evidence type="ECO:0000313" key="5">
    <source>
        <dbReference type="EMBL" id="KOB71887.1"/>
    </source>
</evidence>
<dbReference type="AlphaFoldDB" id="A0A0L7L8Q3"/>
<accession>A0A0L7L8Q3</accession>
<dbReference type="Proteomes" id="UP000037510">
    <property type="component" value="Unassembled WGS sequence"/>
</dbReference>
<proteinExistence type="predicted"/>
<organism evidence="5 6">
    <name type="scientific">Operophtera brumata</name>
    <name type="common">Winter moth</name>
    <name type="synonym">Phalaena brumata</name>
    <dbReference type="NCBI Taxonomy" id="104452"/>
    <lineage>
        <taxon>Eukaryota</taxon>
        <taxon>Metazoa</taxon>
        <taxon>Ecdysozoa</taxon>
        <taxon>Arthropoda</taxon>
        <taxon>Hexapoda</taxon>
        <taxon>Insecta</taxon>
        <taxon>Pterygota</taxon>
        <taxon>Neoptera</taxon>
        <taxon>Endopterygota</taxon>
        <taxon>Lepidoptera</taxon>
        <taxon>Glossata</taxon>
        <taxon>Ditrysia</taxon>
        <taxon>Geometroidea</taxon>
        <taxon>Geometridae</taxon>
        <taxon>Larentiinae</taxon>
        <taxon>Operophtera</taxon>
    </lineage>
</organism>
<dbReference type="PROSITE" id="PS00233">
    <property type="entry name" value="CHIT_BIND_RR_1"/>
    <property type="match status" value="1"/>
</dbReference>
<evidence type="ECO:0000256" key="3">
    <source>
        <dbReference type="PROSITE-ProRule" id="PRU00497"/>
    </source>
</evidence>
<dbReference type="InterPro" id="IPR050468">
    <property type="entry name" value="Cuticle_Struct_Prot"/>
</dbReference>
<dbReference type="PANTHER" id="PTHR10380">
    <property type="entry name" value="CUTICLE PROTEIN"/>
    <property type="match status" value="1"/>
</dbReference>
<evidence type="ECO:0000256" key="4">
    <source>
        <dbReference type="SAM" id="MobiDB-lite"/>
    </source>
</evidence>
<name>A0A0L7L8Q3_OPEBR</name>
<evidence type="ECO:0000256" key="1">
    <source>
        <dbReference type="ARBA" id="ARBA00022460"/>
    </source>
</evidence>
<evidence type="ECO:0000313" key="6">
    <source>
        <dbReference type="Proteomes" id="UP000037510"/>
    </source>
</evidence>
<protein>
    <submittedName>
        <fullName evidence="5">Putative cuticle protein</fullName>
    </submittedName>
</protein>
<keyword evidence="1 3" id="KW-0193">Cuticle</keyword>
<gene>
    <name evidence="5" type="ORF">OBRU01_11989</name>
</gene>
<reference evidence="5 6" key="1">
    <citation type="journal article" date="2015" name="Genome Biol. Evol.">
        <title>The genome of winter moth (Operophtera brumata) provides a genomic perspective on sexual dimorphism and phenology.</title>
        <authorList>
            <person name="Derks M.F."/>
            <person name="Smit S."/>
            <person name="Salis L."/>
            <person name="Schijlen E."/>
            <person name="Bossers A."/>
            <person name="Mateman C."/>
            <person name="Pijl A.S."/>
            <person name="de Ridder D."/>
            <person name="Groenen M.A."/>
            <person name="Visser M.E."/>
            <person name="Megens H.J."/>
        </authorList>
    </citation>
    <scope>NUCLEOTIDE SEQUENCE [LARGE SCALE GENOMIC DNA]</scope>
    <source>
        <strain evidence="5">WM2013NL</strain>
        <tissue evidence="5">Head and thorax</tissue>
    </source>
</reference>
<dbReference type="PROSITE" id="PS51155">
    <property type="entry name" value="CHIT_BIND_RR_2"/>
    <property type="match status" value="1"/>
</dbReference>
<feature type="compositionally biased region" description="Polar residues" evidence="4">
    <location>
        <begin position="131"/>
        <end position="146"/>
    </location>
</feature>
<keyword evidence="6" id="KW-1185">Reference proteome</keyword>
<feature type="region of interest" description="Disordered" evidence="4">
    <location>
        <begin position="84"/>
        <end position="106"/>
    </location>
</feature>
<dbReference type="STRING" id="104452.A0A0L7L8Q3"/>
<dbReference type="PANTHER" id="PTHR10380:SF173">
    <property type="entry name" value="CUTICULAR PROTEIN 47EF, ISOFORM C-RELATED"/>
    <property type="match status" value="1"/>
</dbReference>
<dbReference type="Pfam" id="PF00379">
    <property type="entry name" value="Chitin_bind_4"/>
    <property type="match status" value="1"/>
</dbReference>
<feature type="region of interest" description="Disordered" evidence="4">
    <location>
        <begin position="31"/>
        <end position="68"/>
    </location>
</feature>
<evidence type="ECO:0000256" key="2">
    <source>
        <dbReference type="ARBA" id="ARBA00022729"/>
    </source>
</evidence>
<dbReference type="InterPro" id="IPR000618">
    <property type="entry name" value="Insect_cuticle"/>
</dbReference>
<keyword evidence="2" id="KW-0732">Signal</keyword>
<sequence length="323" mass="33415">MNREMQEASTVVIAAFIAVCGAAKLDRTYLPPSSAATAGGSPGSLQAPLTRSSEQGLETPSLPTGSYTNNFGGVVVDAASPGTRASADADLSGLGGPRPSYGSSNSKVGDAAFRGSLAGFRNTPSFVAGSDQISTHGKGTSASNGQFEHHAEQSLSSDQIDTHAGQFSSNGQVEHRQIGQAGQGFSSNGQAAIKTGQSFLGFDENKSERPQAAKDRNSNILTLSNDVNSDSYSYGFETDNGIAVGENGVAVNGVQAEGGYSYQGDDGQVYKVTYTADEGGYRPQGAHLPTPPPIPEEILKSLEQNAKEEAAGLVDDGKIHQYN</sequence>
<feature type="region of interest" description="Disordered" evidence="4">
    <location>
        <begin position="131"/>
        <end position="175"/>
    </location>
</feature>
<dbReference type="InterPro" id="IPR031311">
    <property type="entry name" value="CHIT_BIND_RR_consensus"/>
</dbReference>
<dbReference type="GO" id="GO:0062129">
    <property type="term" value="C:chitin-based extracellular matrix"/>
    <property type="evidence" value="ECO:0007669"/>
    <property type="project" value="TreeGrafter"/>
</dbReference>
<dbReference type="EMBL" id="JTDY01002201">
    <property type="protein sequence ID" value="KOB71887.1"/>
    <property type="molecule type" value="Genomic_DNA"/>
</dbReference>
<dbReference type="GO" id="GO:0008010">
    <property type="term" value="F:structural constituent of chitin-based larval cuticle"/>
    <property type="evidence" value="ECO:0007669"/>
    <property type="project" value="TreeGrafter"/>
</dbReference>
<comment type="caution">
    <text evidence="5">The sequence shown here is derived from an EMBL/GenBank/DDBJ whole genome shotgun (WGS) entry which is preliminary data.</text>
</comment>
<feature type="compositionally biased region" description="Polar residues" evidence="4">
    <location>
        <begin position="47"/>
        <end position="68"/>
    </location>
</feature>